<evidence type="ECO:0000313" key="1">
    <source>
        <dbReference type="EMBL" id="KKL24421.1"/>
    </source>
</evidence>
<dbReference type="Gene3D" id="3.30.420.280">
    <property type="match status" value="1"/>
</dbReference>
<reference evidence="1" key="1">
    <citation type="journal article" date="2015" name="Nature">
        <title>Complex archaea that bridge the gap between prokaryotes and eukaryotes.</title>
        <authorList>
            <person name="Spang A."/>
            <person name="Saw J.H."/>
            <person name="Jorgensen S.L."/>
            <person name="Zaremba-Niedzwiedzka K."/>
            <person name="Martijn J."/>
            <person name="Lind A.E."/>
            <person name="van Eijk R."/>
            <person name="Schleper C."/>
            <person name="Guy L."/>
            <person name="Ettema T.J."/>
        </authorList>
    </citation>
    <scope>NUCLEOTIDE SEQUENCE</scope>
</reference>
<organism evidence="1">
    <name type="scientific">marine sediment metagenome</name>
    <dbReference type="NCBI Taxonomy" id="412755"/>
    <lineage>
        <taxon>unclassified sequences</taxon>
        <taxon>metagenomes</taxon>
        <taxon>ecological metagenomes</taxon>
    </lineage>
</organism>
<protein>
    <recommendedName>
        <fullName evidence="2">Terminase large subunit gp17-like C-terminal domain-containing protein</fullName>
    </recommendedName>
</protein>
<dbReference type="EMBL" id="LAZR01036601">
    <property type="protein sequence ID" value="KKL24421.1"/>
    <property type="molecule type" value="Genomic_DNA"/>
</dbReference>
<gene>
    <name evidence="1" type="ORF">LCGC14_2415520</name>
</gene>
<feature type="non-terminal residue" evidence="1">
    <location>
        <position position="214"/>
    </location>
</feature>
<sequence length="214" mass="24374">MNPYLIDKLPPKRVYSWVLTCDPNKRHGGLLTAIDHLGNRFYVAEHYQEDVPDRVHAEAYHVMLNARKLRPQDVSMFADPGGAGAQAIVNLSDHGIYCRAVKKDAGSVKTSIEVIRRAATPDPMHSHPTAKTDDGKPVMGAPYTYFLTSLHSEWEADGVEFRESRLMWELRQYRQKLKMPPDTPLKEKDDLVDCMRYVELVRPFTPAPADTRVE</sequence>
<proteinExistence type="predicted"/>
<dbReference type="AlphaFoldDB" id="A0A0F9E3D9"/>
<accession>A0A0F9E3D9</accession>
<name>A0A0F9E3D9_9ZZZZ</name>
<evidence type="ECO:0008006" key="2">
    <source>
        <dbReference type="Google" id="ProtNLM"/>
    </source>
</evidence>
<comment type="caution">
    <text evidence="1">The sequence shown here is derived from an EMBL/GenBank/DDBJ whole genome shotgun (WGS) entry which is preliminary data.</text>
</comment>